<dbReference type="PIRSF" id="PIRSF000149">
    <property type="entry name" value="GAP_DH"/>
    <property type="match status" value="1"/>
</dbReference>
<feature type="binding site" evidence="5">
    <location>
        <position position="125"/>
    </location>
    <ligand>
        <name>NAD(+)</name>
        <dbReference type="ChEBI" id="CHEBI:57540"/>
    </ligand>
</feature>
<dbReference type="PROSITE" id="PS00071">
    <property type="entry name" value="GAPDH"/>
    <property type="match status" value="1"/>
</dbReference>
<dbReference type="PRINTS" id="PR00078">
    <property type="entry name" value="G3PDHDRGNASE"/>
</dbReference>
<dbReference type="SUPFAM" id="SSF55347">
    <property type="entry name" value="Glyceraldehyde-3-phosphate dehydrogenase-like, C-terminal domain"/>
    <property type="match status" value="1"/>
</dbReference>
<dbReference type="NCBIfam" id="TIGR01534">
    <property type="entry name" value="GAPDH-I"/>
    <property type="match status" value="1"/>
</dbReference>
<dbReference type="CDD" id="cd05214">
    <property type="entry name" value="GAPDH_I_N"/>
    <property type="match status" value="1"/>
</dbReference>
<sequence length="343" mass="37976">MKKRPLRIAINGFGRIGRVFTRVVWNNPAFEIVAINSLSKCDIYAHLMKYDSIYGVWDVPTDFSPDDDALFFGGKRIAFYHEKDIERIDWAAHDVDVVIESTGVFTDRASSEKHLNSGAKHVVVSAPTKDEDITMIYGINHELFEPKKHKIISSASCTTTALAPLVKVLDNAFGIKHGTIMTTHAYTNDQHLVDHPHRKDSFRRARAAAMSVIPTSTGAAKAIGKVIPNMVGKLDGNALRVPVPTASIVSFIAEVENHTDRDAVNAEFIRAAKEDFPGNVDVSQIGLVSVDYIRSPYAATIDSLSTLVTDNSQVFVQAWYDNEWGYVTQMAHLMEEMGNKIIG</sequence>
<dbReference type="InterPro" id="IPR020828">
    <property type="entry name" value="GlycerAld_3-P_DH_NAD(P)-bd"/>
</dbReference>
<evidence type="ECO:0000256" key="6">
    <source>
        <dbReference type="PIRSR" id="PIRSR000149-4"/>
    </source>
</evidence>
<dbReference type="Gene3D" id="3.30.360.10">
    <property type="entry name" value="Dihydrodipicolinate Reductase, domain 2"/>
    <property type="match status" value="1"/>
</dbReference>
<dbReference type="CDD" id="cd18126">
    <property type="entry name" value="GAPDH_I_C"/>
    <property type="match status" value="1"/>
</dbReference>
<dbReference type="InterPro" id="IPR036291">
    <property type="entry name" value="NAD(P)-bd_dom_sf"/>
</dbReference>
<feature type="binding site" evidence="4">
    <location>
        <position position="187"/>
    </location>
    <ligand>
        <name>D-glyceraldehyde 3-phosphate</name>
        <dbReference type="ChEBI" id="CHEBI:59776"/>
    </ligand>
</feature>
<dbReference type="EC" id="1.2.1.-" evidence="8"/>
<feature type="active site" description="Nucleophile" evidence="3">
    <location>
        <position position="157"/>
    </location>
</feature>
<dbReference type="Pfam" id="PF02800">
    <property type="entry name" value="Gp_dh_C"/>
    <property type="match status" value="1"/>
</dbReference>
<accession>A0A0G1BDR1</accession>
<dbReference type="InterPro" id="IPR006424">
    <property type="entry name" value="Glyceraldehyde-3-P_DH_1"/>
</dbReference>
<dbReference type="InterPro" id="IPR020830">
    <property type="entry name" value="GlycerAld_3-P_DH_AS"/>
</dbReference>
<dbReference type="Gene3D" id="3.40.50.720">
    <property type="entry name" value="NAD(P)-binding Rossmann-like Domain"/>
    <property type="match status" value="1"/>
</dbReference>
<protein>
    <recommendedName>
        <fullName evidence="8">Glyceraldehyde-3-phosphate dehydrogenase</fullName>
        <ecNumber evidence="8">1.2.1.-</ecNumber>
    </recommendedName>
</protein>
<dbReference type="EMBL" id="LCEK01000028">
    <property type="protein sequence ID" value="KKS71442.1"/>
    <property type="molecule type" value="Genomic_DNA"/>
</dbReference>
<dbReference type="FunFam" id="3.30.360.10:FF:000002">
    <property type="entry name" value="Glyceraldehyde-3-phosphate dehydrogenase"/>
    <property type="match status" value="1"/>
</dbReference>
<feature type="domain" description="Glyceraldehyde 3-phosphate dehydrogenase NAD(P) binding" evidence="9">
    <location>
        <begin position="6"/>
        <end position="157"/>
    </location>
</feature>
<dbReference type="InterPro" id="IPR020831">
    <property type="entry name" value="GlycerAld/Erythrose_P_DH"/>
</dbReference>
<dbReference type="SMART" id="SM00846">
    <property type="entry name" value="Gp_dh_N"/>
    <property type="match status" value="1"/>
</dbReference>
<dbReference type="Pfam" id="PF00044">
    <property type="entry name" value="Gp_dh_N"/>
    <property type="match status" value="1"/>
</dbReference>
<evidence type="ECO:0000256" key="1">
    <source>
        <dbReference type="ARBA" id="ARBA00007406"/>
    </source>
</evidence>
<feature type="binding site" evidence="4">
    <location>
        <position position="240"/>
    </location>
    <ligand>
        <name>D-glyceraldehyde 3-phosphate</name>
        <dbReference type="ChEBI" id="CHEBI:59776"/>
    </ligand>
</feature>
<proteinExistence type="inferred from homology"/>
<evidence type="ECO:0000256" key="7">
    <source>
        <dbReference type="RuleBase" id="RU000397"/>
    </source>
</evidence>
<organism evidence="10 11">
    <name type="scientific">Candidatus Magasanikbacteria bacterium GW2011_GWE2_42_7</name>
    <dbReference type="NCBI Taxonomy" id="1619052"/>
    <lineage>
        <taxon>Bacteria</taxon>
        <taxon>Candidatus Magasanikiibacteriota</taxon>
    </lineage>
</organism>
<gene>
    <name evidence="10" type="ORF">UV42_C0028G0004</name>
</gene>
<dbReference type="InterPro" id="IPR020829">
    <property type="entry name" value="GlycerAld_3-P_DH_cat"/>
</dbReference>
<evidence type="ECO:0000256" key="3">
    <source>
        <dbReference type="PIRSR" id="PIRSR000149-1"/>
    </source>
</evidence>
<comment type="similarity">
    <text evidence="1 7">Belongs to the glyceraldehyde-3-phosphate dehydrogenase family.</text>
</comment>
<dbReference type="GO" id="GO:0050661">
    <property type="term" value="F:NADP binding"/>
    <property type="evidence" value="ECO:0007669"/>
    <property type="project" value="InterPro"/>
</dbReference>
<evidence type="ECO:0000259" key="9">
    <source>
        <dbReference type="SMART" id="SM00846"/>
    </source>
</evidence>
<evidence type="ECO:0000256" key="8">
    <source>
        <dbReference type="RuleBase" id="RU361160"/>
    </source>
</evidence>
<feature type="binding site" evidence="4">
    <location>
        <begin position="156"/>
        <end position="158"/>
    </location>
    <ligand>
        <name>D-glyceraldehyde 3-phosphate</name>
        <dbReference type="ChEBI" id="CHEBI:59776"/>
    </ligand>
</feature>
<name>A0A0G1BDR1_9BACT</name>
<evidence type="ECO:0000313" key="11">
    <source>
        <dbReference type="Proteomes" id="UP000033867"/>
    </source>
</evidence>
<dbReference type="PANTHER" id="PTHR43148">
    <property type="entry name" value="GLYCERALDEHYDE-3-PHOSPHATE DEHYDROGENASE 2"/>
    <property type="match status" value="1"/>
</dbReference>
<evidence type="ECO:0000256" key="2">
    <source>
        <dbReference type="ARBA" id="ARBA00023002"/>
    </source>
</evidence>
<keyword evidence="5" id="KW-0520">NAD</keyword>
<feature type="binding site" evidence="5">
    <location>
        <begin position="15"/>
        <end position="16"/>
    </location>
    <ligand>
        <name>NAD(+)</name>
        <dbReference type="ChEBI" id="CHEBI:57540"/>
    </ligand>
</feature>
<feature type="site" description="Activates thiol group during catalysis" evidence="6">
    <location>
        <position position="184"/>
    </location>
</feature>
<dbReference type="Proteomes" id="UP000033867">
    <property type="component" value="Unassembled WGS sequence"/>
</dbReference>
<dbReference type="PATRIC" id="fig|1619052.3.peg.629"/>
<dbReference type="SUPFAM" id="SSF51735">
    <property type="entry name" value="NAD(P)-binding Rossmann-fold domains"/>
    <property type="match status" value="1"/>
</dbReference>
<evidence type="ECO:0000256" key="5">
    <source>
        <dbReference type="PIRSR" id="PIRSR000149-3"/>
    </source>
</evidence>
<evidence type="ECO:0000256" key="4">
    <source>
        <dbReference type="PIRSR" id="PIRSR000149-2"/>
    </source>
</evidence>
<dbReference type="GO" id="GO:0016620">
    <property type="term" value="F:oxidoreductase activity, acting on the aldehyde or oxo group of donors, NAD or NADP as acceptor"/>
    <property type="evidence" value="ECO:0007669"/>
    <property type="project" value="InterPro"/>
</dbReference>
<evidence type="ECO:0000313" key="10">
    <source>
        <dbReference type="EMBL" id="KKS71442.1"/>
    </source>
</evidence>
<dbReference type="FunFam" id="3.40.50.720:FF:000001">
    <property type="entry name" value="Glyceraldehyde-3-phosphate dehydrogenase"/>
    <property type="match status" value="1"/>
</dbReference>
<keyword evidence="5" id="KW-0547">Nucleotide-binding</keyword>
<dbReference type="GO" id="GO:0051287">
    <property type="term" value="F:NAD binding"/>
    <property type="evidence" value="ECO:0007669"/>
    <property type="project" value="InterPro"/>
</dbReference>
<reference evidence="10 11" key="1">
    <citation type="journal article" date="2015" name="Nature">
        <title>rRNA introns, odd ribosomes, and small enigmatic genomes across a large radiation of phyla.</title>
        <authorList>
            <person name="Brown C.T."/>
            <person name="Hug L.A."/>
            <person name="Thomas B.C."/>
            <person name="Sharon I."/>
            <person name="Castelle C.J."/>
            <person name="Singh A."/>
            <person name="Wilkins M.J."/>
            <person name="Williams K.H."/>
            <person name="Banfield J.F."/>
        </authorList>
    </citation>
    <scope>NUCLEOTIDE SEQUENCE [LARGE SCALE GENOMIC DNA]</scope>
</reference>
<feature type="binding site" evidence="5">
    <location>
        <position position="322"/>
    </location>
    <ligand>
        <name>NAD(+)</name>
        <dbReference type="ChEBI" id="CHEBI:57540"/>
    </ligand>
</feature>
<dbReference type="AlphaFoldDB" id="A0A0G1BDR1"/>
<dbReference type="GO" id="GO:0006006">
    <property type="term" value="P:glucose metabolic process"/>
    <property type="evidence" value="ECO:0007669"/>
    <property type="project" value="InterPro"/>
</dbReference>
<comment type="caution">
    <text evidence="10">The sequence shown here is derived from an EMBL/GenBank/DDBJ whole genome shotgun (WGS) entry which is preliminary data.</text>
</comment>
<keyword evidence="2 8" id="KW-0560">Oxidoreductase</keyword>
<feature type="binding site" evidence="4">
    <location>
        <begin position="217"/>
        <end position="218"/>
    </location>
    <ligand>
        <name>D-glyceraldehyde 3-phosphate</name>
        <dbReference type="ChEBI" id="CHEBI:59776"/>
    </ligand>
</feature>